<feature type="domain" description="Mg chelatase-related protein C-terminal" evidence="3">
    <location>
        <begin position="43"/>
        <end position="134"/>
    </location>
</feature>
<dbReference type="PANTHER" id="PTHR32039:SF7">
    <property type="entry name" value="COMPETENCE PROTEIN COMM"/>
    <property type="match status" value="1"/>
</dbReference>
<dbReference type="Pfam" id="PF01078">
    <property type="entry name" value="Mg_chelatase"/>
    <property type="match status" value="1"/>
</dbReference>
<protein>
    <submittedName>
        <fullName evidence="4">ATP-binding protein</fullName>
    </submittedName>
</protein>
<evidence type="ECO:0000256" key="1">
    <source>
        <dbReference type="SAM" id="MobiDB-lite"/>
    </source>
</evidence>
<sequence>MPTSDQVARYQGRLSGPLLDRIDMMVEVPGLPPELLAAAPDGDDTATVAQPVQQARERQRARQDCVNAQLSPPQLDRHARADPAAQALLERSIAALGWSARAQHRLLRVARSIADLAGDDAIQKAHVAEAVQLRRALVRQ</sequence>
<keyword evidence="4" id="KW-0067">ATP-binding</keyword>
<reference evidence="4 5" key="1">
    <citation type="submission" date="2024-05" db="EMBL/GenBank/DDBJ databases">
        <title>Roseateles sp. 2.12 16S ribosomal RNA gene Genome sequencing and assembly.</title>
        <authorList>
            <person name="Woo H."/>
        </authorList>
    </citation>
    <scope>NUCLEOTIDE SEQUENCE [LARGE SCALE GENOMIC DNA]</scope>
    <source>
        <strain evidence="4 5">2.12</strain>
    </source>
</reference>
<keyword evidence="4" id="KW-0547">Nucleotide-binding</keyword>
<keyword evidence="5" id="KW-1185">Reference proteome</keyword>
<feature type="domain" description="Magnesium chelatase ChlI-like catalytic" evidence="2">
    <location>
        <begin position="3"/>
        <end position="32"/>
    </location>
</feature>
<dbReference type="Pfam" id="PF13335">
    <property type="entry name" value="Mg_chelatase_C"/>
    <property type="match status" value="1"/>
</dbReference>
<dbReference type="RefSeq" id="WP_347607316.1">
    <property type="nucleotide sequence ID" value="NZ_JBDPZC010000001.1"/>
</dbReference>
<dbReference type="SUPFAM" id="SSF52540">
    <property type="entry name" value="P-loop containing nucleoside triphosphate hydrolases"/>
    <property type="match status" value="1"/>
</dbReference>
<organism evidence="4 5">
    <name type="scientific">Roseateles flavus</name>
    <dbReference type="NCBI Taxonomy" id="3149041"/>
    <lineage>
        <taxon>Bacteria</taxon>
        <taxon>Pseudomonadati</taxon>
        <taxon>Pseudomonadota</taxon>
        <taxon>Betaproteobacteria</taxon>
        <taxon>Burkholderiales</taxon>
        <taxon>Sphaerotilaceae</taxon>
        <taxon>Roseateles</taxon>
    </lineage>
</organism>
<dbReference type="InterPro" id="IPR000523">
    <property type="entry name" value="Mg_chelatse_chII-like_cat_dom"/>
</dbReference>
<accession>A0ABV0G8A4</accession>
<evidence type="ECO:0000259" key="3">
    <source>
        <dbReference type="Pfam" id="PF13335"/>
    </source>
</evidence>
<dbReference type="InterPro" id="IPR027417">
    <property type="entry name" value="P-loop_NTPase"/>
</dbReference>
<dbReference type="InterPro" id="IPR045006">
    <property type="entry name" value="CHLI-like"/>
</dbReference>
<dbReference type="Proteomes" id="UP001462640">
    <property type="component" value="Unassembled WGS sequence"/>
</dbReference>
<evidence type="ECO:0000313" key="5">
    <source>
        <dbReference type="Proteomes" id="UP001462640"/>
    </source>
</evidence>
<evidence type="ECO:0000259" key="2">
    <source>
        <dbReference type="Pfam" id="PF01078"/>
    </source>
</evidence>
<name>A0ABV0G8A4_9BURK</name>
<feature type="region of interest" description="Disordered" evidence="1">
    <location>
        <begin position="41"/>
        <end position="60"/>
    </location>
</feature>
<comment type="caution">
    <text evidence="4">The sequence shown here is derived from an EMBL/GenBank/DDBJ whole genome shotgun (WGS) entry which is preliminary data.</text>
</comment>
<dbReference type="GO" id="GO:0005524">
    <property type="term" value="F:ATP binding"/>
    <property type="evidence" value="ECO:0007669"/>
    <property type="project" value="UniProtKB-KW"/>
</dbReference>
<gene>
    <name evidence="4" type="ORF">ABDJ40_00740</name>
</gene>
<dbReference type="PANTHER" id="PTHR32039">
    <property type="entry name" value="MAGNESIUM-CHELATASE SUBUNIT CHLI"/>
    <property type="match status" value="1"/>
</dbReference>
<dbReference type="EMBL" id="JBDPZC010000001">
    <property type="protein sequence ID" value="MEO3711288.1"/>
    <property type="molecule type" value="Genomic_DNA"/>
</dbReference>
<dbReference type="Gene3D" id="3.40.50.300">
    <property type="entry name" value="P-loop containing nucleotide triphosphate hydrolases"/>
    <property type="match status" value="1"/>
</dbReference>
<proteinExistence type="predicted"/>
<dbReference type="InterPro" id="IPR025158">
    <property type="entry name" value="Mg_chelat-rel_C"/>
</dbReference>
<evidence type="ECO:0000313" key="4">
    <source>
        <dbReference type="EMBL" id="MEO3711288.1"/>
    </source>
</evidence>